<proteinExistence type="predicted"/>
<keyword evidence="1" id="KW-0812">Transmembrane</keyword>
<dbReference type="AlphaFoldDB" id="A0A1H0Y8J7"/>
<sequence length="65" mass="6640">MFSRAIDEYGSNASALLLIAVAAADIVVRPRVGAGVRGELDAAIILGALVLVGVSVATLLNEYGR</sequence>
<evidence type="ECO:0000313" key="4">
    <source>
        <dbReference type="Proteomes" id="UP000199289"/>
    </source>
</evidence>
<keyword evidence="1" id="KW-0472">Membrane</keyword>
<evidence type="ECO:0000313" key="5">
    <source>
        <dbReference type="Proteomes" id="UP000255421"/>
    </source>
</evidence>
<reference evidence="4" key="2">
    <citation type="submission" date="2016-10" db="EMBL/GenBank/DDBJ databases">
        <authorList>
            <person name="Varghese N."/>
            <person name="Submissions S."/>
        </authorList>
    </citation>
    <scope>NUCLEOTIDE SEQUENCE [LARGE SCALE GENOMIC DNA]</scope>
    <source>
        <strain evidence="4">CGMCC 1.12397</strain>
    </source>
</reference>
<dbReference type="EMBL" id="FNKQ01000001">
    <property type="protein sequence ID" value="SDQ11236.1"/>
    <property type="molecule type" value="Genomic_DNA"/>
</dbReference>
<reference evidence="3" key="1">
    <citation type="submission" date="2016-10" db="EMBL/GenBank/DDBJ databases">
        <authorList>
            <person name="de Groot N.N."/>
        </authorList>
    </citation>
    <scope>NUCLEOTIDE SEQUENCE [LARGE SCALE GENOMIC DNA]</scope>
    <source>
        <strain evidence="3">CGMCC 1.12397</strain>
    </source>
</reference>
<gene>
    <name evidence="2" type="ORF">DWB78_11745</name>
    <name evidence="3" type="ORF">SAMN05216278_0461</name>
</gene>
<dbReference type="Proteomes" id="UP000199289">
    <property type="component" value="Unassembled WGS sequence"/>
</dbReference>
<dbReference type="Proteomes" id="UP000255421">
    <property type="component" value="Unassembled WGS sequence"/>
</dbReference>
<name>A0A1H0Y8J7_9EURY</name>
<evidence type="ECO:0000256" key="1">
    <source>
        <dbReference type="SAM" id="Phobius"/>
    </source>
</evidence>
<evidence type="ECO:0000313" key="3">
    <source>
        <dbReference type="EMBL" id="SDQ11236.1"/>
    </source>
</evidence>
<accession>A0A1H0Y8J7</accession>
<feature type="transmembrane region" description="Helical" evidence="1">
    <location>
        <begin position="40"/>
        <end position="60"/>
    </location>
</feature>
<dbReference type="RefSeq" id="WP_092532289.1">
    <property type="nucleotide sequence ID" value="NZ_FNKQ01000001.1"/>
</dbReference>
<keyword evidence="5" id="KW-1185">Reference proteome</keyword>
<keyword evidence="1" id="KW-1133">Transmembrane helix</keyword>
<protein>
    <submittedName>
        <fullName evidence="3">Uncharacterized protein</fullName>
    </submittedName>
</protein>
<dbReference type="EMBL" id="QQST01000001">
    <property type="protein sequence ID" value="RDI72330.1"/>
    <property type="molecule type" value="Genomic_DNA"/>
</dbReference>
<organism evidence="3 4">
    <name type="scientific">Halopelagius longus</name>
    <dbReference type="NCBI Taxonomy" id="1236180"/>
    <lineage>
        <taxon>Archaea</taxon>
        <taxon>Methanobacteriati</taxon>
        <taxon>Methanobacteriota</taxon>
        <taxon>Stenosarchaea group</taxon>
        <taxon>Halobacteria</taxon>
        <taxon>Halobacteriales</taxon>
        <taxon>Haloferacaceae</taxon>
    </lineage>
</organism>
<reference evidence="2 5" key="3">
    <citation type="submission" date="2018-07" db="EMBL/GenBank/DDBJ databases">
        <title>Genome sequence of extremly halophilic archaeon Halopelagius longus strain BC12-B1.</title>
        <authorList>
            <person name="Zhang X."/>
        </authorList>
    </citation>
    <scope>NUCLEOTIDE SEQUENCE [LARGE SCALE GENOMIC DNA]</scope>
    <source>
        <strain evidence="2 5">BC12-B1</strain>
    </source>
</reference>
<evidence type="ECO:0000313" key="2">
    <source>
        <dbReference type="EMBL" id="RDI72330.1"/>
    </source>
</evidence>